<organism evidence="1 2">
    <name type="scientific">candidate division WS6 bacterium 34_10</name>
    <dbReference type="NCBI Taxonomy" id="1641389"/>
    <lineage>
        <taxon>Bacteria</taxon>
        <taxon>Candidatus Dojkabacteria</taxon>
    </lineage>
</organism>
<name>A0A101HGM5_9BACT</name>
<proteinExistence type="predicted"/>
<evidence type="ECO:0000313" key="1">
    <source>
        <dbReference type="EMBL" id="KUK76035.1"/>
    </source>
</evidence>
<evidence type="ECO:0000313" key="2">
    <source>
        <dbReference type="Proteomes" id="UP000053904"/>
    </source>
</evidence>
<feature type="non-terminal residue" evidence="1">
    <location>
        <position position="1"/>
    </location>
</feature>
<sequence>GKVTDDLSEVEKRDTLCEECSDFVDSKTMLDILNNPSKAAGYVGIIGAGNVARILAASGADIGKEALEAMGLKYNAGNMNTIGIVALKSGGDAMKQSTFDQATDSGEIDKVRISSFMEYDSNLGKDVMKWNNPAVHIAGFPTTIKKDDEGNIFVGQFTLDEFLVMTTGSADNAQIRNQINSRLNACGSSDSCDIGLEIVELILSAEAFSDNVNAYIQNCKTNFGNCDVEDLKSSLTSISESFVAYYEEQLTSIQDVKLDENQIVEKVSSILTEYAESQNWPLTATESIVNRIINWEYYASDNKDTELKLYISIEDVDRTDPQSLGVISPDLEKALKEAGVIGDGATTQNTAISAQVANGWIPALLSHYCSDDIQTCLDNVHPYDSIFFPEDLFYDDSEINSEKEAIQTEIEKWEEIENVVEEKLSSLGNLKKLLHFSSISNLLNPLKVNAQEEDTDNTFFFIPQIGSYTLELGPLEFEKKVSDGNTIYIFYIEANGEEGIQLPPEGYTGSLLGYDSILKGLASEIKYTKTASAKTYDLKEGINIVSFDFVPSYNKNNIYYAKDLVEQTANRNIEFIARYDAGRWAEGISCKGTDGCFGTDFPLTPGRGYVIRVSEDTKITIPGYDILDPVPVNYSTGWNLVGVHGYSKAYTAGSLIESINKVNGLTADNVSWWPTSKGRYEGLQVTDGTTYGLDFPISPKNGYFVRISKFNPPSSECRSIIWHPGGNLNGVCGDSKSLF</sequence>
<comment type="caution">
    <text evidence="1">The sequence shown here is derived from an EMBL/GenBank/DDBJ whole genome shotgun (WGS) entry which is preliminary data.</text>
</comment>
<gene>
    <name evidence="1" type="ORF">XD93_1138</name>
</gene>
<accession>A0A101HGM5</accession>
<dbReference type="Proteomes" id="UP000053904">
    <property type="component" value="Unassembled WGS sequence"/>
</dbReference>
<protein>
    <submittedName>
        <fullName evidence="1">Uncharacterized protein</fullName>
    </submittedName>
</protein>
<reference evidence="2" key="1">
    <citation type="journal article" date="2015" name="MBio">
        <title>Genome-Resolved Metagenomic Analysis Reveals Roles for Candidate Phyla and Other Microbial Community Members in Biogeochemical Transformations in Oil Reservoirs.</title>
        <authorList>
            <person name="Hu P."/>
            <person name="Tom L."/>
            <person name="Singh A."/>
            <person name="Thomas B.C."/>
            <person name="Baker B.J."/>
            <person name="Piceno Y.M."/>
            <person name="Andersen G.L."/>
            <person name="Banfield J.F."/>
        </authorList>
    </citation>
    <scope>NUCLEOTIDE SEQUENCE [LARGE SCALE GENOMIC DNA]</scope>
</reference>
<dbReference type="EMBL" id="LGGO01000219">
    <property type="protein sequence ID" value="KUK76035.1"/>
    <property type="molecule type" value="Genomic_DNA"/>
</dbReference>
<dbReference type="AlphaFoldDB" id="A0A101HGM5"/>